<protein>
    <submittedName>
        <fullName evidence="1">Uncharacterized protein</fullName>
    </submittedName>
</protein>
<comment type="caution">
    <text evidence="1">The sequence shown here is derived from an EMBL/GenBank/DDBJ whole genome shotgun (WGS) entry which is preliminary data.</text>
</comment>
<sequence>MPVTRLQYYACFRQWRFLAFNPSADVLDRKWDVTQRTCDPEVQDGSQFVADSLPPAESRITISNRYRDD</sequence>
<organism evidence="1 2">
    <name type="scientific">Batillaria attramentaria</name>
    <dbReference type="NCBI Taxonomy" id="370345"/>
    <lineage>
        <taxon>Eukaryota</taxon>
        <taxon>Metazoa</taxon>
        <taxon>Spiralia</taxon>
        <taxon>Lophotrochozoa</taxon>
        <taxon>Mollusca</taxon>
        <taxon>Gastropoda</taxon>
        <taxon>Caenogastropoda</taxon>
        <taxon>Sorbeoconcha</taxon>
        <taxon>Cerithioidea</taxon>
        <taxon>Batillariidae</taxon>
        <taxon>Batillaria</taxon>
    </lineage>
</organism>
<name>A0ABD0LNQ6_9CAEN</name>
<evidence type="ECO:0000313" key="2">
    <source>
        <dbReference type="Proteomes" id="UP001519460"/>
    </source>
</evidence>
<proteinExistence type="predicted"/>
<gene>
    <name evidence="1" type="ORF">BaRGS_00007926</name>
</gene>
<dbReference type="AlphaFoldDB" id="A0ABD0LNQ6"/>
<accession>A0ABD0LNQ6</accession>
<keyword evidence="2" id="KW-1185">Reference proteome</keyword>
<dbReference type="Proteomes" id="UP001519460">
    <property type="component" value="Unassembled WGS sequence"/>
</dbReference>
<dbReference type="EMBL" id="JACVVK020000035">
    <property type="protein sequence ID" value="KAK7500682.1"/>
    <property type="molecule type" value="Genomic_DNA"/>
</dbReference>
<evidence type="ECO:0000313" key="1">
    <source>
        <dbReference type="EMBL" id="KAK7500682.1"/>
    </source>
</evidence>
<reference evidence="1 2" key="1">
    <citation type="journal article" date="2023" name="Sci. Data">
        <title>Genome assembly of the Korean intertidal mud-creeper Batillaria attramentaria.</title>
        <authorList>
            <person name="Patra A.K."/>
            <person name="Ho P.T."/>
            <person name="Jun S."/>
            <person name="Lee S.J."/>
            <person name="Kim Y."/>
            <person name="Won Y.J."/>
        </authorList>
    </citation>
    <scope>NUCLEOTIDE SEQUENCE [LARGE SCALE GENOMIC DNA]</scope>
    <source>
        <strain evidence="1">Wonlab-2016</strain>
    </source>
</reference>